<dbReference type="PROSITE" id="PS51221">
    <property type="entry name" value="TTL"/>
    <property type="match status" value="1"/>
</dbReference>
<feature type="compositionally biased region" description="Polar residues" evidence="8">
    <location>
        <begin position="1080"/>
        <end position="1102"/>
    </location>
</feature>
<feature type="region of interest" description="Disordered" evidence="8">
    <location>
        <begin position="1"/>
        <end position="38"/>
    </location>
</feature>
<keyword evidence="10" id="KW-1185">Reference proteome</keyword>
<evidence type="ECO:0000256" key="6">
    <source>
        <dbReference type="ARBA" id="ARBA00022840"/>
    </source>
</evidence>
<gene>
    <name evidence="9 11" type="primary">Ttll4</name>
</gene>
<dbReference type="Gene3D" id="3.30.470.20">
    <property type="entry name" value="ATP-grasp fold, B domain"/>
    <property type="match status" value="1"/>
</dbReference>
<dbReference type="InterPro" id="IPR004344">
    <property type="entry name" value="TTL/TTLL_fam"/>
</dbReference>
<dbReference type="Ensembl" id="ENSRNOT00000105220.2">
    <property type="protein sequence ID" value="ENSRNOP00000093298.1"/>
    <property type="gene ID" value="ENSRNOG00000017129.6"/>
</dbReference>
<sequence length="1134" mass="125354">MASAGTEHYSIGLRRGNSFKQRQPSGTVSASPSEKPSEVKVWSQAHQQVKPIWKLERKHVGTLSAGLGTSLLGVPPQPAYFFCPSTLCSSGTTAVIAGHSNPCYLQSLPDLFSNTLLYRRTNVRQKPYQQLESFCLRSNPSEKRSFSLPQKGLPVSVTANKATSSTVFPMAQPMASSPTDPYLSLAAAGENPSRKSLSSAISGKIASPLSSYKPMLNNNSFMRPNSTKVPLSQATDGLKPVSSPKIQPVSWHHSGGTGDCVPQPGDHKVPQSIATVLDDVTAPMAPSTPSTLNISTASVASSQCSQSNFRREAHPCGLDENTDSQSATKEVHFTEAVRKLAAKGFEKMPRQGYQFEQACFVNPSFQWGLLNRSRRWKPLMGQRFPQEDIGLDSGILPGASDTLGLDSTVFCTKRISIHLLASHVHGLNPSPTCGSVVDPQLLGEDRAPVPPSSSLQPLGVAEVATRLSSVHLGQPGKEPEEAKDLNSCSTKGDCSPTDLRPKQLEPEDSEDELGDGLEDSCSHDENEEEEGDSECSSLSVVSPSESVAIISRNCVDLMSKSISNHEKVVRPALIYSLFPNVSPTIYFGTRDERVEKLPWEQRRLLRWKMSTVTPNIVKQTIGRSHFKISKRNDDWLGCWGHHMKSPGFRSIREHQKPASARGIGIQVIHKWSQLPKRRPLLVQRYLHKPYLISGSKFDLRIYVYVTSYDPLRIYLFSDGLVRFASCKYSPSMKSLSNKFMHLTNYSVNKKNAEYQANADETACQGHKWALKALWNYLSQKGVNSDAIWEKIKDVVVKTIISSEPYVTNLLKLYVRRPYSCHELFGFDIMLDENLKPWVLEVNISPSLHSNSPLDISIKGQMIRDLLNLAGFVLPNMEDILSSSSSPSSSSGSSTSLPSSPREKCQMTPEHFTAQKMKKAYYLTQKVPDQDFYSSVLDVLTPDDVRVLVEMEDEFSRRGQFERIFPSRISSRYLRFFEQPRYFNILTTQWEQKYHGNKLKGVDLLRNWCYKGFHTGIVSDSAPLWSLPTSLMNASKGDGTPNAVSRSDHNKSRKKSCSEGNSEDGPTSKPKKSQAGLSPISRKTLSSKNNENTSKQSKRSTQGLPVLKYSGQGSRLSASSASQSIADSLLTAVSP</sequence>
<feature type="compositionally biased region" description="Acidic residues" evidence="8">
    <location>
        <begin position="506"/>
        <end position="518"/>
    </location>
</feature>
<evidence type="ECO:0000256" key="1">
    <source>
        <dbReference type="ARBA" id="ARBA00001946"/>
    </source>
</evidence>
<dbReference type="PANTHER" id="PTHR12241:SF162">
    <property type="entry name" value="TUBULIN MONOGLUTAMYLASE TTLL4"/>
    <property type="match status" value="1"/>
</dbReference>
<comment type="cofactor">
    <cofactor evidence="1">
        <name>Mg(2+)</name>
        <dbReference type="ChEBI" id="CHEBI:18420"/>
    </cofactor>
</comment>
<dbReference type="GO" id="GO:0070740">
    <property type="term" value="F:tubulin-glutamic acid ligase activity"/>
    <property type="evidence" value="ECO:0007669"/>
    <property type="project" value="UniProtKB-ARBA"/>
</dbReference>
<reference evidence="9" key="2">
    <citation type="submission" date="2025-08" db="UniProtKB">
        <authorList>
            <consortium name="Ensembl"/>
        </authorList>
    </citation>
    <scope>IDENTIFICATION</scope>
    <source>
        <strain evidence="9">Brown Norway</strain>
    </source>
</reference>
<dbReference type="AGR" id="RGD:1594742"/>
<keyword evidence="6" id="KW-0067">ATP-binding</keyword>
<dbReference type="Proteomes" id="UP000002494">
    <property type="component" value="Chromosome 9"/>
</dbReference>
<evidence type="ECO:0000256" key="5">
    <source>
        <dbReference type="ARBA" id="ARBA00022741"/>
    </source>
</evidence>
<feature type="compositionally biased region" description="Polar residues" evidence="8">
    <location>
        <begin position="18"/>
        <end position="34"/>
    </location>
</feature>
<evidence type="ECO:0000256" key="7">
    <source>
        <dbReference type="ARBA" id="ARBA00022842"/>
    </source>
</evidence>
<dbReference type="AlphaFoldDB" id="A0A8I6AJT5"/>
<dbReference type="FunFam" id="3.30.470.20:FF:000009">
    <property type="entry name" value="tubulin polyglutamylase TTLL5 isoform X1"/>
    <property type="match status" value="1"/>
</dbReference>
<reference evidence="9" key="3">
    <citation type="submission" date="2025-09" db="UniProtKB">
        <authorList>
            <consortium name="Ensembl"/>
        </authorList>
    </citation>
    <scope>IDENTIFICATION</scope>
    <source>
        <strain evidence="9">Brown Norway</strain>
    </source>
</reference>
<dbReference type="GO" id="GO:0005874">
    <property type="term" value="C:microtubule"/>
    <property type="evidence" value="ECO:0007669"/>
    <property type="project" value="UniProtKB-KW"/>
</dbReference>
<feature type="region of interest" description="Disordered" evidence="8">
    <location>
        <begin position="882"/>
        <end position="906"/>
    </location>
</feature>
<name>A0A8I6AJT5_RAT</name>
<keyword evidence="5" id="KW-0547">Nucleotide-binding</keyword>
<dbReference type="RGD" id="1594742">
    <property type="gene designation" value="Ttll4"/>
</dbReference>
<dbReference type="PANTHER" id="PTHR12241">
    <property type="entry name" value="TUBULIN POLYGLUTAMYLASE"/>
    <property type="match status" value="1"/>
</dbReference>
<feature type="region of interest" description="Disordered" evidence="8">
    <location>
        <begin position="470"/>
        <end position="538"/>
    </location>
</feature>
<evidence type="ECO:0000256" key="4">
    <source>
        <dbReference type="ARBA" id="ARBA00022701"/>
    </source>
</evidence>
<keyword evidence="7" id="KW-0460">Magnesium</keyword>
<proteinExistence type="inferred from homology"/>
<evidence type="ECO:0000313" key="10">
    <source>
        <dbReference type="Proteomes" id="UP000002494"/>
    </source>
</evidence>
<evidence type="ECO:0000256" key="3">
    <source>
        <dbReference type="ARBA" id="ARBA00022598"/>
    </source>
</evidence>
<accession>A0A8I6AJT5</accession>
<feature type="region of interest" description="Disordered" evidence="8">
    <location>
        <begin position="1032"/>
        <end position="1134"/>
    </location>
</feature>
<evidence type="ECO:0000256" key="8">
    <source>
        <dbReference type="SAM" id="MobiDB-lite"/>
    </source>
</evidence>
<reference evidence="9" key="1">
    <citation type="submission" date="2024-01" db="EMBL/GenBank/DDBJ databases">
        <title>GRCr8: a new rat reference genome assembly contstructed from accurate long reads and long range scaffolding.</title>
        <authorList>
            <person name="Doris P.A."/>
            <person name="Kalbfleisch T."/>
            <person name="Li K."/>
            <person name="Howe K."/>
            <person name="Wood J."/>
        </authorList>
    </citation>
    <scope>NUCLEOTIDE SEQUENCE [LARGE SCALE GENOMIC DNA]</scope>
    <source>
        <strain evidence="9">Brown Norway</strain>
    </source>
</reference>
<evidence type="ECO:0000256" key="2">
    <source>
        <dbReference type="ARBA" id="ARBA00006820"/>
    </source>
</evidence>
<evidence type="ECO:0000313" key="11">
    <source>
        <dbReference type="RGD" id="1594742"/>
    </source>
</evidence>
<dbReference type="GeneTree" id="ENSGT00940000157916"/>
<keyword evidence="3" id="KW-0436">Ligase</keyword>
<dbReference type="GO" id="GO:0005524">
    <property type="term" value="F:ATP binding"/>
    <property type="evidence" value="ECO:0007669"/>
    <property type="project" value="UniProtKB-KW"/>
</dbReference>
<protein>
    <submittedName>
        <fullName evidence="9">Tubulin tyrosine ligase like 4</fullName>
    </submittedName>
</protein>
<organism evidence="9 10">
    <name type="scientific">Rattus norvegicus</name>
    <name type="common">Rat</name>
    <dbReference type="NCBI Taxonomy" id="10116"/>
    <lineage>
        <taxon>Eukaryota</taxon>
        <taxon>Metazoa</taxon>
        <taxon>Chordata</taxon>
        <taxon>Craniata</taxon>
        <taxon>Vertebrata</taxon>
        <taxon>Euteleostomi</taxon>
        <taxon>Mammalia</taxon>
        <taxon>Eutheria</taxon>
        <taxon>Euarchontoglires</taxon>
        <taxon>Glires</taxon>
        <taxon>Rodentia</taxon>
        <taxon>Myomorpha</taxon>
        <taxon>Muroidea</taxon>
        <taxon>Muridae</taxon>
        <taxon>Murinae</taxon>
        <taxon>Rattus</taxon>
    </lineage>
</organism>
<evidence type="ECO:0000313" key="9">
    <source>
        <dbReference type="Ensembl" id="ENSRNOP00000093298.1"/>
    </source>
</evidence>
<feature type="compositionally biased region" description="Low complexity" evidence="8">
    <location>
        <begin position="1109"/>
        <end position="1134"/>
    </location>
</feature>
<feature type="compositionally biased region" description="Low complexity" evidence="8">
    <location>
        <begin position="882"/>
        <end position="899"/>
    </location>
</feature>
<keyword evidence="4" id="KW-0493">Microtubule</keyword>
<comment type="similarity">
    <text evidence="2">Belongs to the tubulin--tyrosine ligase family.</text>
</comment>
<dbReference type="Pfam" id="PF03133">
    <property type="entry name" value="TTL"/>
    <property type="match status" value="1"/>
</dbReference>
<dbReference type="SUPFAM" id="SSF56059">
    <property type="entry name" value="Glutathione synthetase ATP-binding domain-like"/>
    <property type="match status" value="1"/>
</dbReference>